<organism evidence="2 3">
    <name type="scientific">Athelia psychrophila</name>
    <dbReference type="NCBI Taxonomy" id="1759441"/>
    <lineage>
        <taxon>Eukaryota</taxon>
        <taxon>Fungi</taxon>
        <taxon>Dikarya</taxon>
        <taxon>Basidiomycota</taxon>
        <taxon>Agaricomycotina</taxon>
        <taxon>Agaricomycetes</taxon>
        <taxon>Agaricomycetidae</taxon>
        <taxon>Atheliales</taxon>
        <taxon>Atheliaceae</taxon>
        <taxon>Athelia</taxon>
    </lineage>
</organism>
<name>A0A166RCS7_9AGAM</name>
<reference evidence="2 3" key="1">
    <citation type="journal article" date="2016" name="Mol. Biol. Evol.">
        <title>Comparative Genomics of Early-Diverging Mushroom-Forming Fungi Provides Insights into the Origins of Lignocellulose Decay Capabilities.</title>
        <authorList>
            <person name="Nagy L.G."/>
            <person name="Riley R."/>
            <person name="Tritt A."/>
            <person name="Adam C."/>
            <person name="Daum C."/>
            <person name="Floudas D."/>
            <person name="Sun H."/>
            <person name="Yadav J.S."/>
            <person name="Pangilinan J."/>
            <person name="Larsson K.H."/>
            <person name="Matsuura K."/>
            <person name="Barry K."/>
            <person name="Labutti K."/>
            <person name="Kuo R."/>
            <person name="Ohm R.A."/>
            <person name="Bhattacharya S.S."/>
            <person name="Shirouzu T."/>
            <person name="Yoshinaga Y."/>
            <person name="Martin F.M."/>
            <person name="Grigoriev I.V."/>
            <person name="Hibbett D.S."/>
        </authorList>
    </citation>
    <scope>NUCLEOTIDE SEQUENCE [LARGE SCALE GENOMIC DNA]</scope>
    <source>
        <strain evidence="2 3">CBS 109695</strain>
    </source>
</reference>
<sequence>MNKSCVLEIIDPAHSQVHHMSLFDRFTPSFDGYYRDYTAVKGSSDLAGKNVPVHLARLTIGLIKVLPLSTRVSTSNWTAPSLGHNGHDPDNTMPMYQAPILPPMQEACLYTLQAMYQAMIPALEIDAGACVVAMCAVIGHMISKPDGKDSCMVQSRSNDEMDDQEDDKENDEMGTEMDDEDEMNNESDNKE</sequence>
<dbReference type="EMBL" id="KV417505">
    <property type="protein sequence ID" value="KZP28144.1"/>
    <property type="molecule type" value="Genomic_DNA"/>
</dbReference>
<evidence type="ECO:0000313" key="2">
    <source>
        <dbReference type="EMBL" id="KZP28144.1"/>
    </source>
</evidence>
<protein>
    <submittedName>
        <fullName evidence="2">Uncharacterized protein</fullName>
    </submittedName>
</protein>
<dbReference type="AlphaFoldDB" id="A0A166RCS7"/>
<feature type="compositionally biased region" description="Acidic residues" evidence="1">
    <location>
        <begin position="160"/>
        <end position="185"/>
    </location>
</feature>
<evidence type="ECO:0000313" key="3">
    <source>
        <dbReference type="Proteomes" id="UP000076532"/>
    </source>
</evidence>
<keyword evidence="3" id="KW-1185">Reference proteome</keyword>
<dbReference type="Proteomes" id="UP000076532">
    <property type="component" value="Unassembled WGS sequence"/>
</dbReference>
<evidence type="ECO:0000256" key="1">
    <source>
        <dbReference type="SAM" id="MobiDB-lite"/>
    </source>
</evidence>
<accession>A0A166RCS7</accession>
<gene>
    <name evidence="2" type="ORF">FIBSPDRAFT_886016</name>
</gene>
<feature type="region of interest" description="Disordered" evidence="1">
    <location>
        <begin position="147"/>
        <end position="191"/>
    </location>
</feature>
<proteinExistence type="predicted"/>